<accession>A0ABP6NBG5</accession>
<dbReference type="EMBL" id="BAAAUG010000162">
    <property type="protein sequence ID" value="GAA3140445.1"/>
    <property type="molecule type" value="Genomic_DNA"/>
</dbReference>
<keyword evidence="1" id="KW-0805">Transcription regulation</keyword>
<dbReference type="PROSITE" id="PS00356">
    <property type="entry name" value="HTH_LACI_1"/>
    <property type="match status" value="1"/>
</dbReference>
<sequence length="340" mass="36591">MCPVPRPTLADIARAAEVSTATVSHALNGTGRLGQTTRRRVREVATALGYGAPQAPRTRTLGVAVTTYPRAWNYTEVAYFSRAVAAATTAAHARGYALTTLPADRVTEDTWHSIAVDGMLVMDSPRGDPMVRALRARGIPLVFDGVPGDTRPGDHWVDNDHVATTREVLDHLTASGARRIALQSGDGHEHYARVVTETYEEWCADRAMPPLVVPFDAYDDEGHAFDEVLGREVPAREALGRIDAVHAAYDPGGRQLLAAAARHGLRVPDDLLLVCASEDPGYAETEPPVTTVTLDPERTARTAVSLLVDLIEGGQAEAPGTVLVPAGLRPRASSRRRVMY</sequence>
<dbReference type="GO" id="GO:0003677">
    <property type="term" value="F:DNA binding"/>
    <property type="evidence" value="ECO:0007669"/>
    <property type="project" value="UniProtKB-KW"/>
</dbReference>
<dbReference type="SMART" id="SM00354">
    <property type="entry name" value="HTH_LACI"/>
    <property type="match status" value="1"/>
</dbReference>
<keyword evidence="2 5" id="KW-0238">DNA-binding</keyword>
<dbReference type="Gene3D" id="3.40.50.2300">
    <property type="match status" value="2"/>
</dbReference>
<dbReference type="PANTHER" id="PTHR30146">
    <property type="entry name" value="LACI-RELATED TRANSCRIPTIONAL REPRESSOR"/>
    <property type="match status" value="1"/>
</dbReference>
<proteinExistence type="predicted"/>
<feature type="domain" description="HTH lacI-type" evidence="4">
    <location>
        <begin position="7"/>
        <end position="60"/>
    </location>
</feature>
<dbReference type="SUPFAM" id="SSF47413">
    <property type="entry name" value="lambda repressor-like DNA-binding domains"/>
    <property type="match status" value="1"/>
</dbReference>
<dbReference type="InterPro" id="IPR010982">
    <property type="entry name" value="Lambda_DNA-bd_dom_sf"/>
</dbReference>
<keyword evidence="3" id="KW-0804">Transcription</keyword>
<dbReference type="Pfam" id="PF13377">
    <property type="entry name" value="Peripla_BP_3"/>
    <property type="match status" value="1"/>
</dbReference>
<evidence type="ECO:0000256" key="1">
    <source>
        <dbReference type="ARBA" id="ARBA00023015"/>
    </source>
</evidence>
<dbReference type="CDD" id="cd06267">
    <property type="entry name" value="PBP1_LacI_sugar_binding-like"/>
    <property type="match status" value="1"/>
</dbReference>
<reference evidence="6" key="1">
    <citation type="journal article" date="2019" name="Int. J. Syst. Evol. Microbiol.">
        <title>The Global Catalogue of Microorganisms (GCM) 10K type strain sequencing project: providing services to taxonomists for standard genome sequencing and annotation.</title>
        <authorList>
            <consortium name="The Broad Institute Genomics Platform"/>
            <consortium name="The Broad Institute Genome Sequencing Center for Infectious Disease"/>
            <person name="Wu L."/>
            <person name="Ma J."/>
        </authorList>
    </citation>
    <scope>NUCLEOTIDE SEQUENCE [LARGE SCALE GENOMIC DNA]</scope>
    <source>
        <strain evidence="6">JCM 9092</strain>
    </source>
</reference>
<evidence type="ECO:0000256" key="2">
    <source>
        <dbReference type="ARBA" id="ARBA00023125"/>
    </source>
</evidence>
<dbReference type="Gene3D" id="1.10.260.40">
    <property type="entry name" value="lambda repressor-like DNA-binding domains"/>
    <property type="match status" value="1"/>
</dbReference>
<dbReference type="InterPro" id="IPR000843">
    <property type="entry name" value="HTH_LacI"/>
</dbReference>
<evidence type="ECO:0000256" key="3">
    <source>
        <dbReference type="ARBA" id="ARBA00023163"/>
    </source>
</evidence>
<dbReference type="InterPro" id="IPR046335">
    <property type="entry name" value="LacI/GalR-like_sensor"/>
</dbReference>
<dbReference type="CDD" id="cd01392">
    <property type="entry name" value="HTH_LacI"/>
    <property type="match status" value="1"/>
</dbReference>
<dbReference type="PROSITE" id="PS50932">
    <property type="entry name" value="HTH_LACI_2"/>
    <property type="match status" value="1"/>
</dbReference>
<gene>
    <name evidence="5" type="ORF">GCM10010449_70450</name>
</gene>
<protein>
    <submittedName>
        <fullName evidence="5">LacI family DNA-binding transcriptional regulator</fullName>
    </submittedName>
</protein>
<dbReference type="Pfam" id="PF00356">
    <property type="entry name" value="LacI"/>
    <property type="match status" value="1"/>
</dbReference>
<dbReference type="Proteomes" id="UP001501637">
    <property type="component" value="Unassembled WGS sequence"/>
</dbReference>
<evidence type="ECO:0000313" key="6">
    <source>
        <dbReference type="Proteomes" id="UP001501637"/>
    </source>
</evidence>
<evidence type="ECO:0000259" key="4">
    <source>
        <dbReference type="PROSITE" id="PS50932"/>
    </source>
</evidence>
<evidence type="ECO:0000313" key="5">
    <source>
        <dbReference type="EMBL" id="GAA3140445.1"/>
    </source>
</evidence>
<comment type="caution">
    <text evidence="5">The sequence shown here is derived from an EMBL/GenBank/DDBJ whole genome shotgun (WGS) entry which is preliminary data.</text>
</comment>
<dbReference type="SUPFAM" id="SSF53822">
    <property type="entry name" value="Periplasmic binding protein-like I"/>
    <property type="match status" value="1"/>
</dbReference>
<dbReference type="RefSeq" id="WP_344528196.1">
    <property type="nucleotide sequence ID" value="NZ_BAAAUG010000162.1"/>
</dbReference>
<dbReference type="PANTHER" id="PTHR30146:SF153">
    <property type="entry name" value="LACTOSE OPERON REPRESSOR"/>
    <property type="match status" value="1"/>
</dbReference>
<keyword evidence="6" id="KW-1185">Reference proteome</keyword>
<organism evidence="5 6">
    <name type="scientific">Streptomyces rectiviolaceus</name>
    <dbReference type="NCBI Taxonomy" id="332591"/>
    <lineage>
        <taxon>Bacteria</taxon>
        <taxon>Bacillati</taxon>
        <taxon>Actinomycetota</taxon>
        <taxon>Actinomycetes</taxon>
        <taxon>Kitasatosporales</taxon>
        <taxon>Streptomycetaceae</taxon>
        <taxon>Streptomyces</taxon>
    </lineage>
</organism>
<dbReference type="InterPro" id="IPR028082">
    <property type="entry name" value="Peripla_BP_I"/>
</dbReference>
<name>A0ABP6NBG5_9ACTN</name>